<name>A0A6A8MBW6_9LACO</name>
<dbReference type="EMBL" id="VUMX01000002">
    <property type="protein sequence ID" value="MST86351.1"/>
    <property type="molecule type" value="Genomic_DNA"/>
</dbReference>
<dbReference type="Gene3D" id="2.60.15.10">
    <property type="entry name" value="F0F1 ATP synthase delta/epsilon subunit, N-terminal"/>
    <property type="match status" value="1"/>
</dbReference>
<evidence type="ECO:0000313" key="18">
    <source>
        <dbReference type="Proteomes" id="UP000438120"/>
    </source>
</evidence>
<dbReference type="GO" id="GO:0005524">
    <property type="term" value="F:ATP binding"/>
    <property type="evidence" value="ECO:0007669"/>
    <property type="project" value="UniProtKB-UniRule"/>
</dbReference>
<dbReference type="GO" id="GO:0046933">
    <property type="term" value="F:proton-transporting ATP synthase activity, rotational mechanism"/>
    <property type="evidence" value="ECO:0007669"/>
    <property type="project" value="UniProtKB-UniRule"/>
</dbReference>
<comment type="subcellular location">
    <subcellularLocation>
        <location evidence="2 12">Cell membrane</location>
        <topology evidence="2 12">Peripheral membrane protein</topology>
    </subcellularLocation>
</comment>
<organism evidence="17 18">
    <name type="scientific">Lactobacillus porci</name>
    <dbReference type="NCBI Taxonomy" id="2012477"/>
    <lineage>
        <taxon>Bacteria</taxon>
        <taxon>Bacillati</taxon>
        <taxon>Bacillota</taxon>
        <taxon>Bacilli</taxon>
        <taxon>Lactobacillales</taxon>
        <taxon>Lactobacillaceae</taxon>
        <taxon>Lactobacillus</taxon>
    </lineage>
</organism>
<evidence type="ECO:0000313" key="17">
    <source>
        <dbReference type="EMBL" id="MST86351.1"/>
    </source>
</evidence>
<evidence type="ECO:0000259" key="16">
    <source>
        <dbReference type="Pfam" id="PF02823"/>
    </source>
</evidence>
<proteinExistence type="inferred from homology"/>
<evidence type="ECO:0000256" key="1">
    <source>
        <dbReference type="ARBA" id="ARBA00003543"/>
    </source>
</evidence>
<dbReference type="HAMAP" id="MF_00530">
    <property type="entry name" value="ATP_synth_epsil_bac"/>
    <property type="match status" value="1"/>
</dbReference>
<dbReference type="SUPFAM" id="SSF46604">
    <property type="entry name" value="Epsilon subunit of F1F0-ATP synthase C-terminal domain"/>
    <property type="match status" value="1"/>
</dbReference>
<dbReference type="GO" id="GO:0045259">
    <property type="term" value="C:proton-transporting ATP synthase complex"/>
    <property type="evidence" value="ECO:0007669"/>
    <property type="project" value="UniProtKB-KW"/>
</dbReference>
<dbReference type="RefSeq" id="WP_154547025.1">
    <property type="nucleotide sequence ID" value="NZ_VUMX01000002.1"/>
</dbReference>
<dbReference type="AlphaFoldDB" id="A0A6A8MBW6"/>
<keyword evidence="12" id="KW-0375">Hydrogen ion transport</keyword>
<dbReference type="GO" id="GO:0005886">
    <property type="term" value="C:plasma membrane"/>
    <property type="evidence" value="ECO:0007669"/>
    <property type="project" value="UniProtKB-SubCell"/>
</dbReference>
<evidence type="ECO:0000256" key="10">
    <source>
        <dbReference type="ARBA" id="ARBA00030215"/>
    </source>
</evidence>
<accession>A0A6A8MBW6</accession>
<evidence type="ECO:0000259" key="15">
    <source>
        <dbReference type="Pfam" id="PF00401"/>
    </source>
</evidence>
<evidence type="ECO:0000256" key="6">
    <source>
        <dbReference type="ARBA" id="ARBA00023065"/>
    </source>
</evidence>
<evidence type="ECO:0000256" key="7">
    <source>
        <dbReference type="ARBA" id="ARBA00023136"/>
    </source>
</evidence>
<feature type="domain" description="ATP synthase epsilon subunit C-terminal" evidence="15">
    <location>
        <begin position="95"/>
        <end position="140"/>
    </location>
</feature>
<evidence type="ECO:0000256" key="5">
    <source>
        <dbReference type="ARBA" id="ARBA00022448"/>
    </source>
</evidence>
<keyword evidence="9 12" id="KW-0066">ATP synthesis</keyword>
<dbReference type="InterPro" id="IPR036794">
    <property type="entry name" value="ATP_F1_dsu/esu_C_sf"/>
</dbReference>
<dbReference type="NCBIfam" id="NF001846">
    <property type="entry name" value="PRK00571.1-3"/>
    <property type="match status" value="1"/>
</dbReference>
<comment type="subunit">
    <text evidence="12 13">F-type ATPases have 2 components, CF(1) - the catalytic core - and CF(0) - the membrane proton channel. CF(1) has five subunits: alpha(3), beta(3), gamma(1), delta(1), epsilon(1). CF(0) has three main subunits: a, b and c.</text>
</comment>
<evidence type="ECO:0000256" key="14">
    <source>
        <dbReference type="SAM" id="Coils"/>
    </source>
</evidence>
<dbReference type="Pfam" id="PF02823">
    <property type="entry name" value="ATP-synt_DE_N"/>
    <property type="match status" value="1"/>
</dbReference>
<dbReference type="InterPro" id="IPR020546">
    <property type="entry name" value="ATP_synth_F1_dsu/esu_N"/>
</dbReference>
<evidence type="ECO:0000256" key="13">
    <source>
        <dbReference type="RuleBase" id="RU003656"/>
    </source>
</evidence>
<evidence type="ECO:0000256" key="11">
    <source>
        <dbReference type="ARBA" id="ARBA00031795"/>
    </source>
</evidence>
<comment type="function">
    <text evidence="1 12">Produces ATP from ADP in the presence of a proton gradient across the membrane.</text>
</comment>
<keyword evidence="14" id="KW-0175">Coiled coil</keyword>
<evidence type="ECO:0000256" key="9">
    <source>
        <dbReference type="ARBA" id="ARBA00023310"/>
    </source>
</evidence>
<keyword evidence="18" id="KW-1185">Reference proteome</keyword>
<dbReference type="Proteomes" id="UP000438120">
    <property type="component" value="Unassembled WGS sequence"/>
</dbReference>
<comment type="similarity">
    <text evidence="3 12 13">Belongs to the ATPase epsilon chain family.</text>
</comment>
<evidence type="ECO:0000256" key="2">
    <source>
        <dbReference type="ARBA" id="ARBA00004202"/>
    </source>
</evidence>
<evidence type="ECO:0000256" key="12">
    <source>
        <dbReference type="HAMAP-Rule" id="MF_00530"/>
    </source>
</evidence>
<dbReference type="OrthoDB" id="9804110at2"/>
<evidence type="ECO:0000256" key="3">
    <source>
        <dbReference type="ARBA" id="ARBA00005712"/>
    </source>
</evidence>
<dbReference type="PANTHER" id="PTHR13822">
    <property type="entry name" value="ATP SYNTHASE DELTA/EPSILON CHAIN"/>
    <property type="match status" value="1"/>
</dbReference>
<protein>
    <recommendedName>
        <fullName evidence="4 12">ATP synthase epsilon chain</fullName>
    </recommendedName>
    <alternativeName>
        <fullName evidence="11 12">ATP synthase F1 sector epsilon subunit</fullName>
    </alternativeName>
    <alternativeName>
        <fullName evidence="10 12">F-ATPase epsilon subunit</fullName>
    </alternativeName>
</protein>
<dbReference type="CDD" id="cd12152">
    <property type="entry name" value="F1-ATPase_delta"/>
    <property type="match status" value="1"/>
</dbReference>
<reference evidence="17 18" key="1">
    <citation type="submission" date="2019-08" db="EMBL/GenBank/DDBJ databases">
        <title>In-depth cultivation of the pig gut microbiome towards novel bacterial diversity and tailored functional studies.</title>
        <authorList>
            <person name="Wylensek D."/>
            <person name="Hitch T.C.A."/>
            <person name="Clavel T."/>
        </authorList>
    </citation>
    <scope>NUCLEOTIDE SEQUENCE [LARGE SCALE GENOMIC DNA]</scope>
    <source>
        <strain evidence="17 18">Bifido-178-WT-2B</strain>
    </source>
</reference>
<feature type="domain" description="ATP synthase F1 complex delta/epsilon subunit N-terminal" evidence="16">
    <location>
        <begin position="8"/>
        <end position="90"/>
    </location>
</feature>
<keyword evidence="8 12" id="KW-0139">CF(1)</keyword>
<keyword evidence="12" id="KW-1003">Cell membrane</keyword>
<keyword evidence="6 12" id="KW-0406">Ion transport</keyword>
<dbReference type="Pfam" id="PF00401">
    <property type="entry name" value="ATP-synt_DE"/>
    <property type="match status" value="1"/>
</dbReference>
<dbReference type="InterPro" id="IPR001469">
    <property type="entry name" value="ATP_synth_F1_dsu/esu"/>
</dbReference>
<dbReference type="InterPro" id="IPR020547">
    <property type="entry name" value="ATP_synth_F1_esu_C"/>
</dbReference>
<keyword evidence="7 12" id="KW-0472">Membrane</keyword>
<comment type="caution">
    <text evidence="17">The sequence shown here is derived from an EMBL/GenBank/DDBJ whole genome shotgun (WGS) entry which is preliminary data.</text>
</comment>
<dbReference type="SUPFAM" id="SSF51344">
    <property type="entry name" value="Epsilon subunit of F1F0-ATP synthase N-terminal domain"/>
    <property type="match status" value="1"/>
</dbReference>
<dbReference type="InterPro" id="IPR036771">
    <property type="entry name" value="ATPsynth_dsu/esu_N"/>
</dbReference>
<gene>
    <name evidence="12" type="primary">atpC</name>
    <name evidence="17" type="ORF">FYJ62_01465</name>
</gene>
<evidence type="ECO:0000256" key="8">
    <source>
        <dbReference type="ARBA" id="ARBA00023196"/>
    </source>
</evidence>
<dbReference type="PANTHER" id="PTHR13822:SF10">
    <property type="entry name" value="ATP SYNTHASE EPSILON CHAIN, CHLOROPLASTIC"/>
    <property type="match status" value="1"/>
</dbReference>
<keyword evidence="5 12" id="KW-0813">Transport</keyword>
<feature type="coiled-coil region" evidence="14">
    <location>
        <begin position="98"/>
        <end position="132"/>
    </location>
</feature>
<dbReference type="NCBIfam" id="TIGR01216">
    <property type="entry name" value="ATP_synt_epsi"/>
    <property type="match status" value="1"/>
</dbReference>
<sequence length="147" mass="16458">MAEPEKLFQIKIVTPNGLIYSHRGSSVSMRAVDGDRQILYNHMPILTPLAIGEIRVKRGAEMDHKVDYIAVSGGIIAFADNVATIIADNAERARNIDLTRAEAAKQRAEAHIKEAKEKHDQQSLQRAELALQRAVTRIRVYDALHHK</sequence>
<evidence type="ECO:0000256" key="4">
    <source>
        <dbReference type="ARBA" id="ARBA00014480"/>
    </source>
</evidence>
<dbReference type="Gene3D" id="1.20.5.440">
    <property type="entry name" value="ATP synthase delta/epsilon subunit, C-terminal domain"/>
    <property type="match status" value="1"/>
</dbReference>